<accession>A0A0D8BAD4</accession>
<dbReference type="EMBL" id="JYFN01000044">
    <property type="protein sequence ID" value="KJE21075.1"/>
    <property type="molecule type" value="Genomic_DNA"/>
</dbReference>
<feature type="compositionally biased region" description="Low complexity" evidence="1">
    <location>
        <begin position="369"/>
        <end position="391"/>
    </location>
</feature>
<protein>
    <submittedName>
        <fullName evidence="2">Uncharacterized protein</fullName>
    </submittedName>
</protein>
<reference evidence="3" key="1">
    <citation type="submission" date="2015-02" db="EMBL/GenBank/DDBJ databases">
        <title>Draft Genome of Frankia sp. CpI1-S.</title>
        <authorList>
            <person name="Oshone R.T."/>
            <person name="Ngom M."/>
            <person name="Ghodhbane-Gtari F."/>
            <person name="Gtari M."/>
            <person name="Morris K."/>
            <person name="Thomas K."/>
            <person name="Sen A."/>
            <person name="Tisa L.S."/>
        </authorList>
    </citation>
    <scope>NUCLEOTIDE SEQUENCE [LARGE SCALE GENOMIC DNA]</scope>
    <source>
        <strain evidence="3">CpI1-S</strain>
    </source>
</reference>
<evidence type="ECO:0000313" key="2">
    <source>
        <dbReference type="EMBL" id="KJE21075.1"/>
    </source>
</evidence>
<proteinExistence type="predicted"/>
<dbReference type="RefSeq" id="WP_199865466.1">
    <property type="nucleotide sequence ID" value="NZ_JYFN01000044.1"/>
</dbReference>
<dbReference type="PATRIC" id="fig|1502723.3.peg.4526"/>
<keyword evidence="3" id="KW-1185">Reference proteome</keyword>
<comment type="caution">
    <text evidence="2">The sequence shown here is derived from an EMBL/GenBank/DDBJ whole genome shotgun (WGS) entry which is preliminary data.</text>
</comment>
<gene>
    <name evidence="2" type="ORF">FF36_04580</name>
</gene>
<dbReference type="AlphaFoldDB" id="A0A0D8BAD4"/>
<sequence length="445" mass="48092">MRSPAPASASVSTRALAGAVAPGTDIRVPPADIRVPLADARAPLAVAVPPRRPRVLLAPVTVTPTKPLTPSHLKGLLWTDVMYRATTEVADVTFRASPTAYHLTEQVLGFWEYLDRVHGDIDYAERDDSEIGQLYVDFRAGGGPVAADAVRPYAQAADEVGWVHPASARLLELWRGQYARMGLHDPGLTRHQPPGYRLEEALDRLAARGLCLDLRTDGGPVYLDATRFGMPLRPIVSRDGRPNYLACALRDLLPLVGSFDEVVLLHDPELDADYRLLQRVLSAAGRDDGPVIRRVAVGRVPLEGRIRSARHGDWAGRSGSALLDSFADVDSAALRLGLRLYFIAVLGPGDRQSFRPDLLASTVARAARLGSPGPRPAPASADQADPASSDASARRGPDDASDIAEFVGHFRGIGHLHVDPYRLTTRLLARRRPAVPAGLLRAVFQ</sequence>
<dbReference type="Proteomes" id="UP000032545">
    <property type="component" value="Unassembled WGS sequence"/>
</dbReference>
<name>A0A0D8BAD4_9ACTN</name>
<evidence type="ECO:0000256" key="1">
    <source>
        <dbReference type="SAM" id="MobiDB-lite"/>
    </source>
</evidence>
<reference evidence="2 3" key="2">
    <citation type="journal article" date="2016" name="Genome Announc.">
        <title>Permanent Draft Genome Sequences for Two Variants of Frankia sp. Strain CpI1, the First Frankia Strain Isolated from Root Nodules of Comptonia peregrina.</title>
        <authorList>
            <person name="Oshone R."/>
            <person name="Hurst S.G.IV."/>
            <person name="Abebe-Akele F."/>
            <person name="Simpson S."/>
            <person name="Morris K."/>
            <person name="Thomas W.K."/>
            <person name="Tisa L.S."/>
        </authorList>
    </citation>
    <scope>NUCLEOTIDE SEQUENCE [LARGE SCALE GENOMIC DNA]</scope>
    <source>
        <strain evidence="3">CpI1-S</strain>
    </source>
</reference>
<organism evidence="2 3">
    <name type="scientific">Frankia torreyi</name>
    <dbReference type="NCBI Taxonomy" id="1856"/>
    <lineage>
        <taxon>Bacteria</taxon>
        <taxon>Bacillati</taxon>
        <taxon>Actinomycetota</taxon>
        <taxon>Actinomycetes</taxon>
        <taxon>Frankiales</taxon>
        <taxon>Frankiaceae</taxon>
        <taxon>Frankia</taxon>
    </lineage>
</organism>
<evidence type="ECO:0000313" key="3">
    <source>
        <dbReference type="Proteomes" id="UP000032545"/>
    </source>
</evidence>
<feature type="region of interest" description="Disordered" evidence="1">
    <location>
        <begin position="369"/>
        <end position="398"/>
    </location>
</feature>